<reference evidence="1" key="1">
    <citation type="submission" date="2018-02" db="EMBL/GenBank/DDBJ databases">
        <title>Rhizophora mucronata_Transcriptome.</title>
        <authorList>
            <person name="Meera S.P."/>
            <person name="Sreeshan A."/>
            <person name="Augustine A."/>
        </authorList>
    </citation>
    <scope>NUCLEOTIDE SEQUENCE</scope>
    <source>
        <tissue evidence="1">Leaf</tissue>
    </source>
</reference>
<dbReference type="EMBL" id="GGEC01077439">
    <property type="protein sequence ID" value="MBX57923.1"/>
    <property type="molecule type" value="Transcribed_RNA"/>
</dbReference>
<protein>
    <submittedName>
        <fullName evidence="1">Uncharacterized protein</fullName>
    </submittedName>
</protein>
<proteinExistence type="predicted"/>
<organism evidence="1">
    <name type="scientific">Rhizophora mucronata</name>
    <name type="common">Asiatic mangrove</name>
    <dbReference type="NCBI Taxonomy" id="61149"/>
    <lineage>
        <taxon>Eukaryota</taxon>
        <taxon>Viridiplantae</taxon>
        <taxon>Streptophyta</taxon>
        <taxon>Embryophyta</taxon>
        <taxon>Tracheophyta</taxon>
        <taxon>Spermatophyta</taxon>
        <taxon>Magnoliopsida</taxon>
        <taxon>eudicotyledons</taxon>
        <taxon>Gunneridae</taxon>
        <taxon>Pentapetalae</taxon>
        <taxon>rosids</taxon>
        <taxon>fabids</taxon>
        <taxon>Malpighiales</taxon>
        <taxon>Rhizophoraceae</taxon>
        <taxon>Rhizophora</taxon>
    </lineage>
</organism>
<name>A0A2P2PTB3_RHIMU</name>
<accession>A0A2P2PTB3</accession>
<sequence>MPTHLMIFILRNIKQPLYLKIPWW</sequence>
<dbReference type="AlphaFoldDB" id="A0A2P2PTB3"/>
<evidence type="ECO:0000313" key="1">
    <source>
        <dbReference type="EMBL" id="MBX57923.1"/>
    </source>
</evidence>